<protein>
    <submittedName>
        <fullName evidence="2">Invasion associated locus B family protein</fullName>
    </submittedName>
</protein>
<dbReference type="Proteomes" id="UP001418637">
    <property type="component" value="Unassembled WGS sequence"/>
</dbReference>
<dbReference type="RefSeq" id="WP_346335463.1">
    <property type="nucleotide sequence ID" value="NZ_JBBYXI010000001.1"/>
</dbReference>
<dbReference type="InterPro" id="IPR010642">
    <property type="entry name" value="Invasion_prot_B"/>
</dbReference>
<evidence type="ECO:0000313" key="3">
    <source>
        <dbReference type="Proteomes" id="UP001418637"/>
    </source>
</evidence>
<dbReference type="Pfam" id="PF06776">
    <property type="entry name" value="IalB"/>
    <property type="match status" value="1"/>
</dbReference>
<feature type="signal peptide" evidence="1">
    <location>
        <begin position="1"/>
        <end position="20"/>
    </location>
</feature>
<feature type="chain" id="PRO_5045059234" evidence="1">
    <location>
        <begin position="21"/>
        <end position="190"/>
    </location>
</feature>
<name>A0ABV0BFI4_9HYPH</name>
<accession>A0ABV0BFI4</accession>
<dbReference type="Gene3D" id="2.60.40.1880">
    <property type="entry name" value="Invasion associated locus B (IalB) protein"/>
    <property type="match status" value="1"/>
</dbReference>
<evidence type="ECO:0000256" key="1">
    <source>
        <dbReference type="SAM" id="SignalP"/>
    </source>
</evidence>
<keyword evidence="1" id="KW-0732">Signal</keyword>
<proteinExistence type="predicted"/>
<sequence length="190" mass="21053">MRLITLLVMVMMLISGGAISAAENDSSARGRYQIRPSDVVLPENVPLGQYRRYFQPFENWILICDENLRERRKVCNASQTIEDKSTKALVFSWSLAATDSGEPHMIVRTAPDTQISKGLELRLSTGQVFAQIKFNGCNKTVCIGQTVVGPVLSGQISKAESVFVQFWNKAGKPIRLRVPLKGLKEAVNAI</sequence>
<keyword evidence="3" id="KW-1185">Reference proteome</keyword>
<evidence type="ECO:0000313" key="2">
    <source>
        <dbReference type="EMBL" id="MEN3929462.1"/>
    </source>
</evidence>
<organism evidence="2 3">
    <name type="scientific">Hohaiivirga grylli</name>
    <dbReference type="NCBI Taxonomy" id="3133970"/>
    <lineage>
        <taxon>Bacteria</taxon>
        <taxon>Pseudomonadati</taxon>
        <taxon>Pseudomonadota</taxon>
        <taxon>Alphaproteobacteria</taxon>
        <taxon>Hyphomicrobiales</taxon>
        <taxon>Methylobacteriaceae</taxon>
        <taxon>Hohaiivirga</taxon>
    </lineage>
</organism>
<dbReference type="EMBL" id="JBBYXI010000001">
    <property type="protein sequence ID" value="MEN3929462.1"/>
    <property type="molecule type" value="Genomic_DNA"/>
</dbReference>
<comment type="caution">
    <text evidence="2">The sequence shown here is derived from an EMBL/GenBank/DDBJ whole genome shotgun (WGS) entry which is preliminary data.</text>
</comment>
<reference evidence="2 3" key="1">
    <citation type="submission" date="2024-04" db="EMBL/GenBank/DDBJ databases">
        <title>A novel species isolated from cricket.</title>
        <authorList>
            <person name="Wang H.-C."/>
        </authorList>
    </citation>
    <scope>NUCLEOTIDE SEQUENCE [LARGE SCALE GENOMIC DNA]</scope>
    <source>
        <strain evidence="2 3">WL0021</strain>
    </source>
</reference>
<dbReference type="InterPro" id="IPR038696">
    <property type="entry name" value="IalB_sf"/>
</dbReference>
<gene>
    <name evidence="2" type="ORF">WJT86_00130</name>
</gene>